<protein>
    <submittedName>
        <fullName evidence="1">Uncharacterized protein</fullName>
    </submittedName>
</protein>
<reference evidence="1 2" key="1">
    <citation type="submission" date="2019-05" db="EMBL/GenBank/DDBJ databases">
        <title>Another draft genome of Portunus trituberculatus and its Hox gene families provides insights of decapod evolution.</title>
        <authorList>
            <person name="Jeong J.-H."/>
            <person name="Song I."/>
            <person name="Kim S."/>
            <person name="Choi T."/>
            <person name="Kim D."/>
            <person name="Ryu S."/>
            <person name="Kim W."/>
        </authorList>
    </citation>
    <scope>NUCLEOTIDE SEQUENCE [LARGE SCALE GENOMIC DNA]</scope>
    <source>
        <tissue evidence="1">Muscle</tissue>
    </source>
</reference>
<dbReference type="AlphaFoldDB" id="A0A5B7K0G5"/>
<evidence type="ECO:0000313" key="1">
    <source>
        <dbReference type="EMBL" id="MPD01903.1"/>
    </source>
</evidence>
<dbReference type="OrthoDB" id="185455at2759"/>
<proteinExistence type="predicted"/>
<comment type="caution">
    <text evidence="1">The sequence shown here is derived from an EMBL/GenBank/DDBJ whole genome shotgun (WGS) entry which is preliminary data.</text>
</comment>
<dbReference type="EMBL" id="VSRR010129049">
    <property type="protein sequence ID" value="MPD01903.1"/>
    <property type="molecule type" value="Genomic_DNA"/>
</dbReference>
<evidence type="ECO:0000313" key="2">
    <source>
        <dbReference type="Proteomes" id="UP000324222"/>
    </source>
</evidence>
<dbReference type="InterPro" id="IPR036388">
    <property type="entry name" value="WH-like_DNA-bd_sf"/>
</dbReference>
<gene>
    <name evidence="1" type="ORF">E2C01_097451</name>
</gene>
<accession>A0A5B7K0G5</accession>
<organism evidence="1 2">
    <name type="scientific">Portunus trituberculatus</name>
    <name type="common">Swimming crab</name>
    <name type="synonym">Neptunus trituberculatus</name>
    <dbReference type="NCBI Taxonomy" id="210409"/>
    <lineage>
        <taxon>Eukaryota</taxon>
        <taxon>Metazoa</taxon>
        <taxon>Ecdysozoa</taxon>
        <taxon>Arthropoda</taxon>
        <taxon>Crustacea</taxon>
        <taxon>Multicrustacea</taxon>
        <taxon>Malacostraca</taxon>
        <taxon>Eumalacostraca</taxon>
        <taxon>Eucarida</taxon>
        <taxon>Decapoda</taxon>
        <taxon>Pleocyemata</taxon>
        <taxon>Brachyura</taxon>
        <taxon>Eubrachyura</taxon>
        <taxon>Portunoidea</taxon>
        <taxon>Portunidae</taxon>
        <taxon>Portuninae</taxon>
        <taxon>Portunus</taxon>
    </lineage>
</organism>
<sequence>MLSTFCEQDLSFVQILVGELVSSSDGEVRISTAINLGLSMKQKMKASVCEKLIERLVEEKWLLQVLAE</sequence>
<dbReference type="Proteomes" id="UP000324222">
    <property type="component" value="Unassembled WGS sequence"/>
</dbReference>
<name>A0A5B7K0G5_PORTR</name>
<keyword evidence="2" id="KW-1185">Reference proteome</keyword>
<dbReference type="Gene3D" id="1.10.10.10">
    <property type="entry name" value="Winged helix-like DNA-binding domain superfamily/Winged helix DNA-binding domain"/>
    <property type="match status" value="1"/>
</dbReference>